<evidence type="ECO:0000313" key="2">
    <source>
        <dbReference type="EMBL" id="CAG9335860.1"/>
    </source>
</evidence>
<keyword evidence="1" id="KW-0175">Coiled coil</keyword>
<name>A0AAU9K8G4_9CILI</name>
<comment type="caution">
    <text evidence="2">The sequence shown here is derived from an EMBL/GenBank/DDBJ whole genome shotgun (WGS) entry which is preliminary data.</text>
</comment>
<reference evidence="2" key="1">
    <citation type="submission" date="2021-09" db="EMBL/GenBank/DDBJ databases">
        <authorList>
            <consortium name="AG Swart"/>
            <person name="Singh M."/>
            <person name="Singh A."/>
            <person name="Seah K."/>
            <person name="Emmerich C."/>
        </authorList>
    </citation>
    <scope>NUCLEOTIDE SEQUENCE</scope>
    <source>
        <strain evidence="2">ATCC30299</strain>
    </source>
</reference>
<feature type="coiled-coil region" evidence="1">
    <location>
        <begin position="59"/>
        <end position="97"/>
    </location>
</feature>
<dbReference type="Proteomes" id="UP001162131">
    <property type="component" value="Unassembled WGS sequence"/>
</dbReference>
<gene>
    <name evidence="2" type="ORF">BSTOLATCC_MIC65180</name>
</gene>
<proteinExistence type="predicted"/>
<evidence type="ECO:0000313" key="3">
    <source>
        <dbReference type="Proteomes" id="UP001162131"/>
    </source>
</evidence>
<dbReference type="EMBL" id="CAJZBQ010000063">
    <property type="protein sequence ID" value="CAG9335860.1"/>
    <property type="molecule type" value="Genomic_DNA"/>
</dbReference>
<protein>
    <submittedName>
        <fullName evidence="2">Uncharacterized protein</fullName>
    </submittedName>
</protein>
<sequence>MRCWMESCEAIPNVFCDCTEEGVLVCIDHLLDHMCVQGVEHKYEPLDVIHNIKARKLAEKQLVARIAELIRKKSELVENASKEIQEQALNLNQQAEEAGVAMNIQPENSQGESSA</sequence>
<keyword evidence="3" id="KW-1185">Reference proteome</keyword>
<accession>A0AAU9K8G4</accession>
<organism evidence="2 3">
    <name type="scientific">Blepharisma stoltei</name>
    <dbReference type="NCBI Taxonomy" id="1481888"/>
    <lineage>
        <taxon>Eukaryota</taxon>
        <taxon>Sar</taxon>
        <taxon>Alveolata</taxon>
        <taxon>Ciliophora</taxon>
        <taxon>Postciliodesmatophora</taxon>
        <taxon>Heterotrichea</taxon>
        <taxon>Heterotrichida</taxon>
        <taxon>Blepharismidae</taxon>
        <taxon>Blepharisma</taxon>
    </lineage>
</organism>
<dbReference type="AlphaFoldDB" id="A0AAU9K8G4"/>
<evidence type="ECO:0000256" key="1">
    <source>
        <dbReference type="SAM" id="Coils"/>
    </source>
</evidence>